<reference evidence="1" key="1">
    <citation type="submission" date="2014-12" db="EMBL/GenBank/DDBJ databases">
        <title>Genome Sequence of Valsa Canker Pathogens Uncovers a Specific Adaption of Colonization on Woody Bark.</title>
        <authorList>
            <person name="Yin Z."/>
            <person name="Liu H."/>
            <person name="Gao X."/>
            <person name="Li Z."/>
            <person name="Song N."/>
            <person name="Ke X."/>
            <person name="Dai Q."/>
            <person name="Wu Y."/>
            <person name="Sun Y."/>
            <person name="Xu J.-R."/>
            <person name="Kang Z.K."/>
            <person name="Wang L."/>
            <person name="Huang L."/>
        </authorList>
    </citation>
    <scope>NUCLEOTIDE SEQUENCE [LARGE SCALE GENOMIC DNA]</scope>
    <source>
        <strain evidence="1">03-8</strain>
    </source>
</reference>
<dbReference type="EMBL" id="CM003100">
    <property type="protein sequence ID" value="KUI67088.1"/>
    <property type="molecule type" value="Genomic_DNA"/>
</dbReference>
<evidence type="ECO:0000313" key="1">
    <source>
        <dbReference type="EMBL" id="KUI67088.1"/>
    </source>
</evidence>
<name>A0A194VT34_CYTMA</name>
<dbReference type="InterPro" id="IPR032710">
    <property type="entry name" value="NTF2-like_dom_sf"/>
</dbReference>
<dbReference type="SMR" id="A0A194VT34"/>
<keyword evidence="2" id="KW-1185">Reference proteome</keyword>
<gene>
    <name evidence="1" type="ORF">VM1G_02933</name>
</gene>
<dbReference type="AlphaFoldDB" id="A0A194VT34"/>
<evidence type="ECO:0000313" key="2">
    <source>
        <dbReference type="Proteomes" id="UP000078559"/>
    </source>
</evidence>
<sequence>MDELRAVMQETITAFVQNNTTAVKKKDVSLLSSVLSDNCVKMYRPLSFVNKYPQFFKAQITNAEYEAQMKMELQTMSDVVQNVTRTVIDVHQRVANLWIEKTVHTVDGSTSSVEVIYDLEFTQDGKQISQYIEFVDTFESVKVLEQMLSRFGLLRLLTSNVNNTIIVLVRDEAATKKRVSEELKDARGKIHVLHADLVDYDSIVKSTNASAA</sequence>
<dbReference type="OrthoDB" id="3758478at2759"/>
<accession>A0A194VT34</accession>
<dbReference type="Proteomes" id="UP000078559">
    <property type="component" value="Chromosome 3"/>
</dbReference>
<dbReference type="SUPFAM" id="SSF54427">
    <property type="entry name" value="NTF2-like"/>
    <property type="match status" value="1"/>
</dbReference>
<proteinExistence type="predicted"/>
<protein>
    <submittedName>
        <fullName evidence="1">Uncharacterized protein</fullName>
    </submittedName>
</protein>
<organism evidence="1 2">
    <name type="scientific">Cytospora mali</name>
    <name type="common">Apple Valsa canker fungus</name>
    <name type="synonym">Valsa mali</name>
    <dbReference type="NCBI Taxonomy" id="578113"/>
    <lineage>
        <taxon>Eukaryota</taxon>
        <taxon>Fungi</taxon>
        <taxon>Dikarya</taxon>
        <taxon>Ascomycota</taxon>
        <taxon>Pezizomycotina</taxon>
        <taxon>Sordariomycetes</taxon>
        <taxon>Sordariomycetidae</taxon>
        <taxon>Diaporthales</taxon>
        <taxon>Cytosporaceae</taxon>
        <taxon>Cytospora</taxon>
    </lineage>
</organism>